<dbReference type="GO" id="GO:0000796">
    <property type="term" value="C:condensin complex"/>
    <property type="evidence" value="ECO:0007669"/>
    <property type="project" value="TreeGrafter"/>
</dbReference>
<dbReference type="GO" id="GO:0007076">
    <property type="term" value="P:mitotic chromosome condensation"/>
    <property type="evidence" value="ECO:0007669"/>
    <property type="project" value="TreeGrafter"/>
</dbReference>
<dbReference type="EnsemblMetazoa" id="CJA33904.1">
    <property type="protein sequence ID" value="CJA33904.1"/>
    <property type="gene ID" value="WBGene00209751"/>
</dbReference>
<dbReference type="GO" id="GO:0051301">
    <property type="term" value="P:cell division"/>
    <property type="evidence" value="ECO:0007669"/>
    <property type="project" value="UniProtKB-KW"/>
</dbReference>
<evidence type="ECO:0000313" key="16">
    <source>
        <dbReference type="Proteomes" id="UP000005237"/>
    </source>
</evidence>
<dbReference type="PANTHER" id="PTHR18937:SF173">
    <property type="entry name" value="STRUCTURAL MAINTENANCE OF CHROMOSOMES PROTEIN 4"/>
    <property type="match status" value="1"/>
</dbReference>
<evidence type="ECO:0000256" key="9">
    <source>
        <dbReference type="ARBA" id="ARBA00023067"/>
    </source>
</evidence>
<feature type="domain" description="RecF/RecN/SMC N-terminal" evidence="14">
    <location>
        <begin position="202"/>
        <end position="563"/>
    </location>
</feature>
<evidence type="ECO:0000256" key="5">
    <source>
        <dbReference type="ARBA" id="ARBA00022741"/>
    </source>
</evidence>
<keyword evidence="10" id="KW-0539">Nucleus</keyword>
<keyword evidence="8 12" id="KW-0175">Coiled coil</keyword>
<name>A0A8R1INJ2_CAEJA</name>
<dbReference type="InterPro" id="IPR027417">
    <property type="entry name" value="P-loop_NTPase"/>
</dbReference>
<organism evidence="15 16">
    <name type="scientific">Caenorhabditis japonica</name>
    <dbReference type="NCBI Taxonomy" id="281687"/>
    <lineage>
        <taxon>Eukaryota</taxon>
        <taxon>Metazoa</taxon>
        <taxon>Ecdysozoa</taxon>
        <taxon>Nematoda</taxon>
        <taxon>Chromadorea</taxon>
        <taxon>Rhabditida</taxon>
        <taxon>Rhabditina</taxon>
        <taxon>Rhabditomorpha</taxon>
        <taxon>Rhabditoidea</taxon>
        <taxon>Rhabditidae</taxon>
        <taxon>Peloderinae</taxon>
        <taxon>Caenorhabditis</taxon>
    </lineage>
</organism>
<keyword evidence="6" id="KW-0498">Mitosis</keyword>
<comment type="similarity">
    <text evidence="2">Belongs to the SMC family. SMC4 subfamily.</text>
</comment>
<dbReference type="Pfam" id="PF02463">
    <property type="entry name" value="SMC_N"/>
    <property type="match status" value="1"/>
</dbReference>
<keyword evidence="5" id="KW-0547">Nucleotide-binding</keyword>
<dbReference type="Proteomes" id="UP000005237">
    <property type="component" value="Unassembled WGS sequence"/>
</dbReference>
<dbReference type="PANTHER" id="PTHR18937">
    <property type="entry name" value="STRUCTURAL MAINTENANCE OF CHROMOSOMES SMC FAMILY MEMBER"/>
    <property type="match status" value="1"/>
</dbReference>
<feature type="compositionally biased region" description="Low complexity" evidence="13">
    <location>
        <begin position="693"/>
        <end position="711"/>
    </location>
</feature>
<feature type="compositionally biased region" description="Basic and acidic residues" evidence="13">
    <location>
        <begin position="712"/>
        <end position="722"/>
    </location>
</feature>
<keyword evidence="7" id="KW-0067">ATP-binding</keyword>
<evidence type="ECO:0000256" key="11">
    <source>
        <dbReference type="ARBA" id="ARBA00023306"/>
    </source>
</evidence>
<feature type="coiled-coil region" evidence="12">
    <location>
        <begin position="359"/>
        <end position="422"/>
    </location>
</feature>
<evidence type="ECO:0000256" key="3">
    <source>
        <dbReference type="ARBA" id="ARBA00018693"/>
    </source>
</evidence>
<evidence type="ECO:0000256" key="4">
    <source>
        <dbReference type="ARBA" id="ARBA00022618"/>
    </source>
</evidence>
<evidence type="ECO:0000259" key="14">
    <source>
        <dbReference type="Pfam" id="PF02463"/>
    </source>
</evidence>
<protein>
    <recommendedName>
        <fullName evidence="3">Structural maintenance of chromosomes protein 4</fullName>
    </recommendedName>
</protein>
<feature type="region of interest" description="Disordered" evidence="13">
    <location>
        <begin position="645"/>
        <end position="722"/>
    </location>
</feature>
<feature type="region of interest" description="Disordered" evidence="13">
    <location>
        <begin position="182"/>
        <end position="223"/>
    </location>
</feature>
<dbReference type="InterPro" id="IPR003395">
    <property type="entry name" value="RecF/RecN/SMC_N"/>
</dbReference>
<evidence type="ECO:0000256" key="6">
    <source>
        <dbReference type="ARBA" id="ARBA00022776"/>
    </source>
</evidence>
<keyword evidence="9" id="KW-0226">DNA condensation</keyword>
<dbReference type="AlphaFoldDB" id="A0A8R1INJ2"/>
<dbReference type="GO" id="GO:0005634">
    <property type="term" value="C:nucleus"/>
    <property type="evidence" value="ECO:0007669"/>
    <property type="project" value="UniProtKB-SubCell"/>
</dbReference>
<keyword evidence="11" id="KW-0131">Cell cycle</keyword>
<feature type="coiled-coil region" evidence="12">
    <location>
        <begin position="44"/>
        <end position="105"/>
    </location>
</feature>
<dbReference type="Gene3D" id="3.40.50.300">
    <property type="entry name" value="P-loop containing nucleotide triphosphate hydrolases"/>
    <property type="match status" value="1"/>
</dbReference>
<accession>A0A8R1INJ2</accession>
<evidence type="ECO:0000256" key="8">
    <source>
        <dbReference type="ARBA" id="ARBA00023054"/>
    </source>
</evidence>
<reference evidence="16" key="1">
    <citation type="submission" date="2010-08" db="EMBL/GenBank/DDBJ databases">
        <authorList>
            <consortium name="Caenorhabditis japonica Sequencing Consortium"/>
            <person name="Wilson R.K."/>
        </authorList>
    </citation>
    <scope>NUCLEOTIDE SEQUENCE [LARGE SCALE GENOMIC DNA]</scope>
    <source>
        <strain evidence="16">DF5081</strain>
    </source>
</reference>
<keyword evidence="4" id="KW-0132">Cell division</keyword>
<evidence type="ECO:0000313" key="15">
    <source>
        <dbReference type="EnsemblMetazoa" id="CJA33904.1"/>
    </source>
</evidence>
<evidence type="ECO:0000256" key="2">
    <source>
        <dbReference type="ARBA" id="ARBA00006005"/>
    </source>
</evidence>
<reference evidence="15" key="2">
    <citation type="submission" date="2022-06" db="UniProtKB">
        <authorList>
            <consortium name="EnsemblMetazoa"/>
        </authorList>
    </citation>
    <scope>IDENTIFICATION</scope>
    <source>
        <strain evidence="15">DF5081</strain>
    </source>
</reference>
<dbReference type="FunFam" id="3.40.50.300:FF:000481">
    <property type="entry name" value="Structural maintenance of chromosomes 4"/>
    <property type="match status" value="1"/>
</dbReference>
<keyword evidence="16" id="KW-1185">Reference proteome</keyword>
<evidence type="ECO:0000256" key="7">
    <source>
        <dbReference type="ARBA" id="ARBA00022840"/>
    </source>
</evidence>
<evidence type="ECO:0000256" key="12">
    <source>
        <dbReference type="SAM" id="Coils"/>
    </source>
</evidence>
<evidence type="ECO:0000256" key="13">
    <source>
        <dbReference type="SAM" id="MobiDB-lite"/>
    </source>
</evidence>
<evidence type="ECO:0000256" key="1">
    <source>
        <dbReference type="ARBA" id="ARBA00004123"/>
    </source>
</evidence>
<comment type="subcellular location">
    <subcellularLocation>
        <location evidence="1">Nucleus</location>
    </subcellularLocation>
</comment>
<feature type="compositionally biased region" description="Polar residues" evidence="13">
    <location>
        <begin position="645"/>
        <end position="664"/>
    </location>
</feature>
<evidence type="ECO:0000256" key="10">
    <source>
        <dbReference type="ARBA" id="ARBA00023242"/>
    </source>
</evidence>
<dbReference type="GO" id="GO:0005524">
    <property type="term" value="F:ATP binding"/>
    <property type="evidence" value="ECO:0007669"/>
    <property type="project" value="UniProtKB-KW"/>
</dbReference>
<proteinExistence type="inferred from homology"/>
<dbReference type="SUPFAM" id="SSF52540">
    <property type="entry name" value="P-loop containing nucleoside triphosphate hydrolases"/>
    <property type="match status" value="1"/>
</dbReference>
<sequence>MHDSAKYFVQKLAEIFITVDKQQCDARRIVAELGPRLGHISSNISMESQAIETLKKTIEKQEKEAGKVKVDQAEIDAKQKIVEELEKQRDELSEQTESVKSRQAEIQSHLDGLFRELVQCHRDEAKDAHSKRTKLEKDMAKEAANSANSGRDIAKCDANIERFDKEIEKKQQMCEGLNENVRSEEDVETKKKTLEEKEEKRKELEKEFETMNNRRSELSEAETKLEEQLKTVNEEMMAMKAKMQDQRARVEDIETKLSGLQLNRIPRFQFLIESTRPEDLDIQLDEEMQVDENQRPEDVEKQKRHMANVISDQVYAMEFGMRQKVLENTETVENIDGPKTVPVELLTEEKVREISDRDAEELQFRVKQCEQQLDVLKQKVDLSCIETYIQKVKHFNEETIKMAVVTDNLRRHNRELQRIKKMRLDEFHSAFEFIGKHLVAVYKMLTDGGDAKLEYIDKDDPFNQGISFMVRPAKKAWKQIQYLSGGEKTLSSLALIFALHMFRPTPFYVMDEIDAALDYRNVSIIAQYVRQKTENAQFIIISLRNNMFELANRLVGIYKVDGCTQNVAIDPLAVCQQAKLISESLGQATCTLPDEVSQRFNDTMSRQTKELTAQEKQYPNFPSSSEISKAEKIVSVEGRVRKELNGTTLGATTSVAGESRAQSKTSERPVSTVRPESRLHQMRIPAPRLVQRASTAAGANASTSISTSLRTSRLERRNESDE</sequence>